<organism evidence="7 8">
    <name type="scientific">Chlamydomonas schloesseri</name>
    <dbReference type="NCBI Taxonomy" id="2026947"/>
    <lineage>
        <taxon>Eukaryota</taxon>
        <taxon>Viridiplantae</taxon>
        <taxon>Chlorophyta</taxon>
        <taxon>core chlorophytes</taxon>
        <taxon>Chlorophyceae</taxon>
        <taxon>CS clade</taxon>
        <taxon>Chlamydomonadales</taxon>
        <taxon>Chlamydomonadaceae</taxon>
        <taxon>Chlamydomonas</taxon>
    </lineage>
</organism>
<gene>
    <name evidence="7" type="ORF">HYH02_006605</name>
</gene>
<dbReference type="InterPro" id="IPR001881">
    <property type="entry name" value="EGF-like_Ca-bd_dom"/>
</dbReference>
<dbReference type="Proteomes" id="UP000613740">
    <property type="component" value="Unassembled WGS sequence"/>
</dbReference>
<dbReference type="InterPro" id="IPR000742">
    <property type="entry name" value="EGF"/>
</dbReference>
<evidence type="ECO:0000256" key="2">
    <source>
        <dbReference type="ARBA" id="ARBA00022729"/>
    </source>
</evidence>
<evidence type="ECO:0000313" key="8">
    <source>
        <dbReference type="Proteomes" id="UP000613740"/>
    </source>
</evidence>
<dbReference type="PROSITE" id="PS01187">
    <property type="entry name" value="EGF_CA"/>
    <property type="match status" value="1"/>
</dbReference>
<dbReference type="OrthoDB" id="10045365at2759"/>
<evidence type="ECO:0000256" key="3">
    <source>
        <dbReference type="ARBA" id="ARBA00022737"/>
    </source>
</evidence>
<dbReference type="AlphaFoldDB" id="A0A835THY8"/>
<dbReference type="FunFam" id="2.10.25.10:FF:000038">
    <property type="entry name" value="Fibrillin 2"/>
    <property type="match status" value="1"/>
</dbReference>
<keyword evidence="3" id="KW-0677">Repeat</keyword>
<feature type="domain" description="EGF-like" evidence="6">
    <location>
        <begin position="46"/>
        <end position="87"/>
    </location>
</feature>
<name>A0A835THY8_9CHLO</name>
<keyword evidence="8" id="KW-1185">Reference proteome</keyword>
<dbReference type="InterPro" id="IPR049883">
    <property type="entry name" value="NOTCH1_EGF-like"/>
</dbReference>
<proteinExistence type="predicted"/>
<sequence>MDCVNDGSLVCDTAPWNISRLSNICHEVNHCPWGYTWSEESRSCVDVDECAEGTHECGAVAQCVNVPGIYVCVCPKLQDHYAGSFTGRYRFSTGPQSCIDDTAEPVCSYPLFRYNGTCVLDACYGKWCGENEMCMTSVDGRSAECTCMGELGRDEDECLPISWEARRRRLR</sequence>
<comment type="caution">
    <text evidence="5">Lacks conserved residue(s) required for the propagation of feature annotation.</text>
</comment>
<dbReference type="EMBL" id="JAEHOD010000041">
    <property type="protein sequence ID" value="KAG2439080.1"/>
    <property type="molecule type" value="Genomic_DNA"/>
</dbReference>
<dbReference type="InterPro" id="IPR000152">
    <property type="entry name" value="EGF-type_Asp/Asn_hydroxyl_site"/>
</dbReference>
<dbReference type="GO" id="GO:0005509">
    <property type="term" value="F:calcium ion binding"/>
    <property type="evidence" value="ECO:0007669"/>
    <property type="project" value="InterPro"/>
</dbReference>
<evidence type="ECO:0000259" key="6">
    <source>
        <dbReference type="PROSITE" id="PS50026"/>
    </source>
</evidence>
<dbReference type="PROSITE" id="PS50026">
    <property type="entry name" value="EGF_3"/>
    <property type="match status" value="1"/>
</dbReference>
<keyword evidence="2" id="KW-0732">Signal</keyword>
<dbReference type="InterPro" id="IPR018097">
    <property type="entry name" value="EGF_Ca-bd_CS"/>
</dbReference>
<reference evidence="7" key="1">
    <citation type="journal article" date="2020" name="bioRxiv">
        <title>Comparative genomics of Chlamydomonas.</title>
        <authorList>
            <person name="Craig R.J."/>
            <person name="Hasan A.R."/>
            <person name="Ness R.W."/>
            <person name="Keightley P.D."/>
        </authorList>
    </citation>
    <scope>NUCLEOTIDE SEQUENCE</scope>
    <source>
        <strain evidence="7">CCAP 11/173</strain>
    </source>
</reference>
<evidence type="ECO:0000256" key="5">
    <source>
        <dbReference type="PROSITE-ProRule" id="PRU00076"/>
    </source>
</evidence>
<dbReference type="Gene3D" id="2.10.25.10">
    <property type="entry name" value="Laminin"/>
    <property type="match status" value="2"/>
</dbReference>
<dbReference type="SUPFAM" id="SSF57196">
    <property type="entry name" value="EGF/Laminin"/>
    <property type="match status" value="1"/>
</dbReference>
<comment type="caution">
    <text evidence="7">The sequence shown here is derived from an EMBL/GenBank/DDBJ whole genome shotgun (WGS) entry which is preliminary data.</text>
</comment>
<evidence type="ECO:0000256" key="4">
    <source>
        <dbReference type="ARBA" id="ARBA00023157"/>
    </source>
</evidence>
<protein>
    <recommendedName>
        <fullName evidence="6">EGF-like domain-containing protein</fullName>
    </recommendedName>
</protein>
<keyword evidence="1 5" id="KW-0245">EGF-like domain</keyword>
<dbReference type="Pfam" id="PF07645">
    <property type="entry name" value="EGF_CA"/>
    <property type="match status" value="1"/>
</dbReference>
<evidence type="ECO:0000313" key="7">
    <source>
        <dbReference type="EMBL" id="KAG2439080.1"/>
    </source>
</evidence>
<accession>A0A835THY8</accession>
<dbReference type="SMART" id="SM00179">
    <property type="entry name" value="EGF_CA"/>
    <property type="match status" value="1"/>
</dbReference>
<keyword evidence="4" id="KW-1015">Disulfide bond</keyword>
<evidence type="ECO:0000256" key="1">
    <source>
        <dbReference type="ARBA" id="ARBA00022536"/>
    </source>
</evidence>
<dbReference type="PROSITE" id="PS00010">
    <property type="entry name" value="ASX_HYDROXYL"/>
    <property type="match status" value="1"/>
</dbReference>